<feature type="transmembrane region" description="Helical" evidence="1">
    <location>
        <begin position="46"/>
        <end position="66"/>
    </location>
</feature>
<evidence type="ECO:0000313" key="2">
    <source>
        <dbReference type="EMBL" id="TDG67713.1"/>
    </source>
</evidence>
<protein>
    <submittedName>
        <fullName evidence="2">Uncharacterized protein</fullName>
    </submittedName>
</protein>
<keyword evidence="1" id="KW-1133">Transmembrane helix</keyword>
<proteinExistence type="predicted"/>
<keyword evidence="1" id="KW-0812">Transmembrane</keyword>
<feature type="transmembrane region" description="Helical" evidence="1">
    <location>
        <begin position="21"/>
        <end position="40"/>
    </location>
</feature>
<organism evidence="2 3">
    <name type="scientific">Leuconostoc fallax</name>
    <dbReference type="NCBI Taxonomy" id="1251"/>
    <lineage>
        <taxon>Bacteria</taxon>
        <taxon>Bacillati</taxon>
        <taxon>Bacillota</taxon>
        <taxon>Bacilli</taxon>
        <taxon>Lactobacillales</taxon>
        <taxon>Lactobacillaceae</taxon>
        <taxon>Leuconostoc</taxon>
    </lineage>
</organism>
<gene>
    <name evidence="2" type="ORF">C5L23_001512</name>
</gene>
<comment type="caution">
    <text evidence="2">The sequence shown here is derived from an EMBL/GenBank/DDBJ whole genome shotgun (WGS) entry which is preliminary data.</text>
</comment>
<dbReference type="Proteomes" id="UP000295681">
    <property type="component" value="Unassembled WGS sequence"/>
</dbReference>
<sequence length="131" mass="15593">MFSKWSNKWHNNGSSQKHTHHLFFMLLIALIGHLDFWYMVPPDNRMLKIIVVFMTLLALYYLWTLPTAQDNSDIPYKILYVWYLIYVGSTILLVNILTHQVLRLNFWISILLFVVLETILLLPAIESKNKR</sequence>
<dbReference type="EMBL" id="PUFI01000015">
    <property type="protein sequence ID" value="TDG67713.1"/>
    <property type="molecule type" value="Genomic_DNA"/>
</dbReference>
<evidence type="ECO:0000256" key="1">
    <source>
        <dbReference type="SAM" id="Phobius"/>
    </source>
</evidence>
<keyword evidence="1" id="KW-0472">Membrane</keyword>
<reference evidence="2 3" key="1">
    <citation type="journal article" date="2019" name="Appl. Microbiol. Biotechnol.">
        <title>Uncovering carbohydrate metabolism through a genotype-phenotype association study of 56 lactic acid bacteria genomes.</title>
        <authorList>
            <person name="Buron-Moles G."/>
            <person name="Chailyan A."/>
            <person name="Dolejs I."/>
            <person name="Forster J."/>
            <person name="Miks M.H."/>
        </authorList>
    </citation>
    <scope>NUCLEOTIDE SEQUENCE [LARGE SCALE GENOMIC DNA]</scope>
    <source>
        <strain evidence="2 3">ATCC 700006</strain>
    </source>
</reference>
<dbReference type="STRING" id="907931.GCA_000165675_00133"/>
<name>A0A4R5N7M4_9LACO</name>
<keyword evidence="3" id="KW-1185">Reference proteome</keyword>
<evidence type="ECO:0000313" key="3">
    <source>
        <dbReference type="Proteomes" id="UP000295681"/>
    </source>
</evidence>
<dbReference type="RefSeq" id="WP_010008602.1">
    <property type="nucleotide sequence ID" value="NZ_JAGYGP010000001.1"/>
</dbReference>
<dbReference type="AlphaFoldDB" id="A0A4R5N7M4"/>
<accession>A0A4R5N7M4</accession>
<feature type="transmembrane region" description="Helical" evidence="1">
    <location>
        <begin position="78"/>
        <end position="98"/>
    </location>
</feature>
<feature type="transmembrane region" description="Helical" evidence="1">
    <location>
        <begin position="104"/>
        <end position="125"/>
    </location>
</feature>